<sequence length="123" mass="13559">MNFDPMAAAVDWLDAYRAGDIEAIMEMYAEDAVVFCDCEGVVITGREGLRAYWAARLQEYRAADLDDLQPSPGGAMVTYITEKNIVKAALAFNDVGKIKTPNCGPLQQAAPAPPKSRLRHRQR</sequence>
<proteinExistence type="predicted"/>
<feature type="region of interest" description="Disordered" evidence="1">
    <location>
        <begin position="101"/>
        <end position="123"/>
    </location>
</feature>
<accession>A0AAE7P0H1</accession>
<dbReference type="InterPro" id="IPR032710">
    <property type="entry name" value="NTF2-like_dom_sf"/>
</dbReference>
<evidence type="ECO:0000259" key="2">
    <source>
        <dbReference type="Pfam" id="PF12680"/>
    </source>
</evidence>
<evidence type="ECO:0000313" key="3">
    <source>
        <dbReference type="EMBL" id="QOZ72589.1"/>
    </source>
</evidence>
<dbReference type="InterPro" id="IPR037401">
    <property type="entry name" value="SnoaL-like"/>
</dbReference>
<feature type="domain" description="SnoaL-like" evidence="2">
    <location>
        <begin position="11"/>
        <end position="70"/>
    </location>
</feature>
<dbReference type="RefSeq" id="WP_092220904.1">
    <property type="nucleotide sequence ID" value="NZ_CP030050.1"/>
</dbReference>
<organism evidence="3 4">
    <name type="scientific">Bradyrhizobium arachidis</name>
    <dbReference type="NCBI Taxonomy" id="858423"/>
    <lineage>
        <taxon>Bacteria</taxon>
        <taxon>Pseudomonadati</taxon>
        <taxon>Pseudomonadota</taxon>
        <taxon>Alphaproteobacteria</taxon>
        <taxon>Hyphomicrobiales</taxon>
        <taxon>Nitrobacteraceae</taxon>
        <taxon>Bradyrhizobium</taxon>
    </lineage>
</organism>
<dbReference type="Proteomes" id="UP000594015">
    <property type="component" value="Chromosome"/>
</dbReference>
<reference evidence="3 4" key="1">
    <citation type="submission" date="2018-06" db="EMBL/GenBank/DDBJ databases">
        <title>Comparative genomics of Bradyrhizobium nodulating Arachidis hypogaea.</title>
        <authorList>
            <person name="Li Y."/>
        </authorList>
    </citation>
    <scope>NUCLEOTIDE SEQUENCE [LARGE SCALE GENOMIC DNA]</scope>
    <source>
        <strain evidence="3 4">CCBAU 051107</strain>
    </source>
</reference>
<dbReference type="Gene3D" id="3.10.450.50">
    <property type="match status" value="1"/>
</dbReference>
<dbReference type="SUPFAM" id="SSF54427">
    <property type="entry name" value="NTF2-like"/>
    <property type="match status" value="1"/>
</dbReference>
<protein>
    <submittedName>
        <fullName evidence="3">DUF4440 domain-containing protein</fullName>
    </submittedName>
</protein>
<name>A0AAE7P0H1_9BRAD</name>
<gene>
    <name evidence="3" type="ORF">WN72_44605</name>
</gene>
<evidence type="ECO:0000313" key="4">
    <source>
        <dbReference type="Proteomes" id="UP000594015"/>
    </source>
</evidence>
<dbReference type="Pfam" id="PF12680">
    <property type="entry name" value="SnoaL_2"/>
    <property type="match status" value="1"/>
</dbReference>
<dbReference type="EMBL" id="CP030050">
    <property type="protein sequence ID" value="QOZ72589.1"/>
    <property type="molecule type" value="Genomic_DNA"/>
</dbReference>
<dbReference type="AlphaFoldDB" id="A0AAE7P0H1"/>
<evidence type="ECO:0000256" key="1">
    <source>
        <dbReference type="SAM" id="MobiDB-lite"/>
    </source>
</evidence>
<dbReference type="KEGG" id="barh:WN72_44605"/>